<reference evidence="2" key="1">
    <citation type="submission" date="2021-02" db="EMBL/GenBank/DDBJ databases">
        <authorList>
            <person name="Nieuwenhuis M."/>
            <person name="Van De Peppel L.J.J."/>
        </authorList>
    </citation>
    <scope>NUCLEOTIDE SEQUENCE</scope>
    <source>
        <strain evidence="2">D49</strain>
    </source>
</reference>
<organism evidence="2 3">
    <name type="scientific">Sphagnurus paluster</name>
    <dbReference type="NCBI Taxonomy" id="117069"/>
    <lineage>
        <taxon>Eukaryota</taxon>
        <taxon>Fungi</taxon>
        <taxon>Dikarya</taxon>
        <taxon>Basidiomycota</taxon>
        <taxon>Agaricomycotina</taxon>
        <taxon>Agaricomycetes</taxon>
        <taxon>Agaricomycetidae</taxon>
        <taxon>Agaricales</taxon>
        <taxon>Tricholomatineae</taxon>
        <taxon>Lyophyllaceae</taxon>
        <taxon>Sphagnurus</taxon>
    </lineage>
</organism>
<evidence type="ECO:0000313" key="2">
    <source>
        <dbReference type="EMBL" id="KAG5637734.1"/>
    </source>
</evidence>
<evidence type="ECO:0000313" key="3">
    <source>
        <dbReference type="Proteomes" id="UP000717328"/>
    </source>
</evidence>
<dbReference type="AlphaFoldDB" id="A0A9P7FSX6"/>
<comment type="caution">
    <text evidence="2">The sequence shown here is derived from an EMBL/GenBank/DDBJ whole genome shotgun (WGS) entry which is preliminary data.</text>
</comment>
<evidence type="ECO:0000256" key="1">
    <source>
        <dbReference type="SAM" id="MobiDB-lite"/>
    </source>
</evidence>
<name>A0A9P7FSX6_9AGAR</name>
<protein>
    <submittedName>
        <fullName evidence="2">Uncharacterized protein</fullName>
    </submittedName>
</protein>
<dbReference type="EMBL" id="JABCKI010005806">
    <property type="protein sequence ID" value="KAG5637734.1"/>
    <property type="molecule type" value="Genomic_DNA"/>
</dbReference>
<keyword evidence="3" id="KW-1185">Reference proteome</keyword>
<proteinExistence type="predicted"/>
<gene>
    <name evidence="2" type="ORF">H0H81_003372</name>
</gene>
<sequence>MSTAAFLSSTAVSCTRTVSLFIGSLEQVWLDFSSGLENGADNLADELPFFVSQLRILDAWQVKYHGLWLNKEATHEHLVLFATENGLGQEYPYLEKGWRKEYKNKWDHTRLVHKQEPMALFDDPVPAACIWAPSMSMLPSLPLVSTFWLPPQTTLLPPPGPPGLLWWPLFFGDWRQMLGTQLPKSPLLVPGPSRHLNRLPSLPPQDNKDKEPPQNEDWPMVKGAKERWPVDDEDMEMIDNEPVPQEKGFDKDKDDEGTDNMPSPKKQRTKRSLEDKDKADKKE</sequence>
<feature type="compositionally biased region" description="Basic and acidic residues" evidence="1">
    <location>
        <begin position="271"/>
        <end position="283"/>
    </location>
</feature>
<dbReference type="Proteomes" id="UP000717328">
    <property type="component" value="Unassembled WGS sequence"/>
</dbReference>
<accession>A0A9P7FSX6</accession>
<feature type="region of interest" description="Disordered" evidence="1">
    <location>
        <begin position="185"/>
        <end position="283"/>
    </location>
</feature>
<reference evidence="2" key="2">
    <citation type="submission" date="2021-10" db="EMBL/GenBank/DDBJ databases">
        <title>Phylogenomics reveals ancestral predisposition of the termite-cultivated fungus Termitomyces towards a domesticated lifestyle.</title>
        <authorList>
            <person name="Auxier B."/>
            <person name="Grum-Grzhimaylo A."/>
            <person name="Cardenas M.E."/>
            <person name="Lodge J.D."/>
            <person name="Laessoe T."/>
            <person name="Pedersen O."/>
            <person name="Smith M.E."/>
            <person name="Kuyper T.W."/>
            <person name="Franco-Molano E.A."/>
            <person name="Baroni T.J."/>
            <person name="Aanen D.K."/>
        </authorList>
    </citation>
    <scope>NUCLEOTIDE SEQUENCE</scope>
    <source>
        <strain evidence="2">D49</strain>
    </source>
</reference>